<evidence type="ECO:0000313" key="2">
    <source>
        <dbReference type="Proteomes" id="UP000271554"/>
    </source>
</evidence>
<dbReference type="RefSeq" id="WP_120721010.1">
    <property type="nucleotide sequence ID" value="NZ_CP032698.1"/>
</dbReference>
<sequence>MFRNHIVRILGVLAAFTPLLVSLVPQVDWVTLIPLSIALLGGAEAAQRLENQKTANALAEPSPDLAAELAQARLALREVEHASTVATAKE</sequence>
<dbReference type="AlphaFoldDB" id="A0A387H9G7"/>
<proteinExistence type="predicted"/>
<keyword evidence="2" id="KW-1185">Reference proteome</keyword>
<gene>
    <name evidence="1" type="ORF">DWB77_02129</name>
</gene>
<reference evidence="1 2" key="1">
    <citation type="submission" date="2018-10" db="EMBL/GenBank/DDBJ databases">
        <title>Relationship between Morphology and Antimicrobial Activity in Streptomyces.</title>
        <authorList>
            <person name="Kang H.J."/>
            <person name="Kim S.B."/>
        </authorList>
    </citation>
    <scope>NUCLEOTIDE SEQUENCE [LARGE SCALE GENOMIC DNA]</scope>
    <source>
        <strain evidence="1 2">BH38</strain>
    </source>
</reference>
<name>A0A387H9G7_9ACTN</name>
<protein>
    <submittedName>
        <fullName evidence="1">Uncharacterized protein</fullName>
    </submittedName>
</protein>
<dbReference type="KEGG" id="shun:DWB77_02129"/>
<dbReference type="Proteomes" id="UP000271554">
    <property type="component" value="Chromosome"/>
</dbReference>
<organism evidence="1 2">
    <name type="scientific">Streptomyces hundungensis</name>
    <dbReference type="NCBI Taxonomy" id="1077946"/>
    <lineage>
        <taxon>Bacteria</taxon>
        <taxon>Bacillati</taxon>
        <taxon>Actinomycetota</taxon>
        <taxon>Actinomycetes</taxon>
        <taxon>Kitasatosporales</taxon>
        <taxon>Streptomycetaceae</taxon>
        <taxon>Streptomyces</taxon>
    </lineage>
</organism>
<dbReference type="EMBL" id="CP032698">
    <property type="protein sequence ID" value="AYG80009.1"/>
    <property type="molecule type" value="Genomic_DNA"/>
</dbReference>
<dbReference type="OrthoDB" id="9865000at2"/>
<accession>A0A387H9G7</accession>
<evidence type="ECO:0000313" key="1">
    <source>
        <dbReference type="EMBL" id="AYG80009.1"/>
    </source>
</evidence>